<evidence type="ECO:0008006" key="4">
    <source>
        <dbReference type="Google" id="ProtNLM"/>
    </source>
</evidence>
<feature type="region of interest" description="Disordered" evidence="1">
    <location>
        <begin position="81"/>
        <end position="111"/>
    </location>
</feature>
<accession>A0AAV7KTT1</accession>
<organism evidence="2 3">
    <name type="scientific">Pleurodeles waltl</name>
    <name type="common">Iberian ribbed newt</name>
    <dbReference type="NCBI Taxonomy" id="8319"/>
    <lineage>
        <taxon>Eukaryota</taxon>
        <taxon>Metazoa</taxon>
        <taxon>Chordata</taxon>
        <taxon>Craniata</taxon>
        <taxon>Vertebrata</taxon>
        <taxon>Euteleostomi</taxon>
        <taxon>Amphibia</taxon>
        <taxon>Batrachia</taxon>
        <taxon>Caudata</taxon>
        <taxon>Salamandroidea</taxon>
        <taxon>Salamandridae</taxon>
        <taxon>Pleurodelinae</taxon>
        <taxon>Pleurodeles</taxon>
    </lineage>
</organism>
<evidence type="ECO:0000313" key="3">
    <source>
        <dbReference type="Proteomes" id="UP001066276"/>
    </source>
</evidence>
<protein>
    <recommendedName>
        <fullName evidence="4">SAP domain-containing protein</fullName>
    </recommendedName>
</protein>
<reference evidence="2" key="1">
    <citation type="journal article" date="2022" name="bioRxiv">
        <title>Sequencing and chromosome-scale assembly of the giantPleurodeles waltlgenome.</title>
        <authorList>
            <person name="Brown T."/>
            <person name="Elewa A."/>
            <person name="Iarovenko S."/>
            <person name="Subramanian E."/>
            <person name="Araus A.J."/>
            <person name="Petzold A."/>
            <person name="Susuki M."/>
            <person name="Suzuki K.-i.T."/>
            <person name="Hayashi T."/>
            <person name="Toyoda A."/>
            <person name="Oliveira C."/>
            <person name="Osipova E."/>
            <person name="Leigh N.D."/>
            <person name="Simon A."/>
            <person name="Yun M.H."/>
        </authorList>
    </citation>
    <scope>NUCLEOTIDE SEQUENCE</scope>
    <source>
        <strain evidence="2">20211129_DDA</strain>
        <tissue evidence="2">Liver</tissue>
    </source>
</reference>
<feature type="compositionally biased region" description="Basic and acidic residues" evidence="1">
    <location>
        <begin position="232"/>
        <end position="242"/>
    </location>
</feature>
<dbReference type="Proteomes" id="UP001066276">
    <property type="component" value="Chromosome 12"/>
</dbReference>
<dbReference type="AlphaFoldDB" id="A0AAV7KTT1"/>
<sequence length="242" mass="27059">MSQSGDATAGAVFELGKLKRYSVAQLKQFCEDLACHVKSSARKGELQEALRAWVTAKEAGGHTEDMDGKVQSLHRGVLEVPVTPGGRFSRSGSDRSSKGLTPKDVQDRQAERARRLEAEKLRMQREYDEWERDFEIETMILAYKLKLEKLAVRRAESSWNGGSNNFISSAAEEVHMPRDVVPYLKEGVNTRQEVQGYEVAPVMHRVPEVEWGTGMGSHIPTGGRDTLPTLFESDRERGSPQV</sequence>
<evidence type="ECO:0000313" key="2">
    <source>
        <dbReference type="EMBL" id="KAJ1082328.1"/>
    </source>
</evidence>
<evidence type="ECO:0000256" key="1">
    <source>
        <dbReference type="SAM" id="MobiDB-lite"/>
    </source>
</evidence>
<dbReference type="EMBL" id="JANPWB010000016">
    <property type="protein sequence ID" value="KAJ1082328.1"/>
    <property type="molecule type" value="Genomic_DNA"/>
</dbReference>
<gene>
    <name evidence="2" type="ORF">NDU88_002496</name>
</gene>
<name>A0AAV7KTT1_PLEWA</name>
<comment type="caution">
    <text evidence="2">The sequence shown here is derived from an EMBL/GenBank/DDBJ whole genome shotgun (WGS) entry which is preliminary data.</text>
</comment>
<keyword evidence="3" id="KW-1185">Reference proteome</keyword>
<proteinExistence type="predicted"/>
<feature type="region of interest" description="Disordered" evidence="1">
    <location>
        <begin position="213"/>
        <end position="242"/>
    </location>
</feature>